<proteinExistence type="predicted"/>
<reference evidence="5" key="1">
    <citation type="submission" date="2020-05" db="EMBL/GenBank/DDBJ databases">
        <authorList>
            <person name="Chiriac C."/>
            <person name="Salcher M."/>
            <person name="Ghai R."/>
            <person name="Kavagutti S V."/>
        </authorList>
    </citation>
    <scope>NUCLEOTIDE SEQUENCE</scope>
</reference>
<evidence type="ECO:0000313" key="5">
    <source>
        <dbReference type="EMBL" id="CAB4832460.1"/>
    </source>
</evidence>
<dbReference type="PROSITE" id="PS00211">
    <property type="entry name" value="ABC_TRANSPORTER_1"/>
    <property type="match status" value="1"/>
</dbReference>
<dbReference type="SMART" id="SM00382">
    <property type="entry name" value="AAA"/>
    <property type="match status" value="1"/>
</dbReference>
<dbReference type="EMBL" id="CAFBPM010000003">
    <property type="protein sequence ID" value="CAB5012983.1"/>
    <property type="molecule type" value="Genomic_DNA"/>
</dbReference>
<evidence type="ECO:0000256" key="3">
    <source>
        <dbReference type="ARBA" id="ARBA00022840"/>
    </source>
</evidence>
<dbReference type="Pfam" id="PF00005">
    <property type="entry name" value="ABC_tran"/>
    <property type="match status" value="1"/>
</dbReference>
<dbReference type="AlphaFoldDB" id="A0A6J7AIM8"/>
<dbReference type="PROSITE" id="PS50893">
    <property type="entry name" value="ABC_TRANSPORTER_2"/>
    <property type="match status" value="1"/>
</dbReference>
<evidence type="ECO:0000313" key="7">
    <source>
        <dbReference type="EMBL" id="CAB5012983.1"/>
    </source>
</evidence>
<keyword evidence="2" id="KW-0201">Cytochrome c-type biogenesis</keyword>
<keyword evidence="1" id="KW-0547">Nucleotide-binding</keyword>
<gene>
    <name evidence="5" type="ORF">UFOPK3164_01336</name>
    <name evidence="6" type="ORF">UFOPK3427_00632</name>
    <name evidence="7" type="ORF">UFOPK4112_00425</name>
</gene>
<dbReference type="InterPro" id="IPR003593">
    <property type="entry name" value="AAA+_ATPase"/>
</dbReference>
<dbReference type="SUPFAM" id="SSF52540">
    <property type="entry name" value="P-loop containing nucleoside triphosphate hydrolases"/>
    <property type="match status" value="1"/>
</dbReference>
<dbReference type="EMBL" id="CAFABE010000073">
    <property type="protein sequence ID" value="CAB4832460.1"/>
    <property type="molecule type" value="Genomic_DNA"/>
</dbReference>
<dbReference type="EMBL" id="CAFBLT010000001">
    <property type="protein sequence ID" value="CAB4868322.1"/>
    <property type="molecule type" value="Genomic_DNA"/>
</dbReference>
<name>A0A6J7AIM8_9ZZZZ</name>
<evidence type="ECO:0000256" key="2">
    <source>
        <dbReference type="ARBA" id="ARBA00022748"/>
    </source>
</evidence>
<protein>
    <submittedName>
        <fullName evidence="5">Unannotated protein</fullName>
    </submittedName>
</protein>
<dbReference type="Gene3D" id="3.40.50.300">
    <property type="entry name" value="P-loop containing nucleotide triphosphate hydrolases"/>
    <property type="match status" value="1"/>
</dbReference>
<evidence type="ECO:0000256" key="1">
    <source>
        <dbReference type="ARBA" id="ARBA00022741"/>
    </source>
</evidence>
<dbReference type="GO" id="GO:0016887">
    <property type="term" value="F:ATP hydrolysis activity"/>
    <property type="evidence" value="ECO:0007669"/>
    <property type="project" value="InterPro"/>
</dbReference>
<dbReference type="GO" id="GO:0005524">
    <property type="term" value="F:ATP binding"/>
    <property type="evidence" value="ECO:0007669"/>
    <property type="project" value="UniProtKB-KW"/>
</dbReference>
<evidence type="ECO:0000313" key="6">
    <source>
        <dbReference type="EMBL" id="CAB4868322.1"/>
    </source>
</evidence>
<dbReference type="PANTHER" id="PTHR43158:SF2">
    <property type="entry name" value="SKFA PEPTIDE EXPORT ATP-BINDING PROTEIN SKFE"/>
    <property type="match status" value="1"/>
</dbReference>
<dbReference type="GO" id="GO:0022857">
    <property type="term" value="F:transmembrane transporter activity"/>
    <property type="evidence" value="ECO:0007669"/>
    <property type="project" value="InterPro"/>
</dbReference>
<keyword evidence="3" id="KW-0067">ATP-binding</keyword>
<dbReference type="PANTHER" id="PTHR43158">
    <property type="entry name" value="SKFA PEPTIDE EXPORT ATP-BINDING PROTEIN SKFE"/>
    <property type="match status" value="1"/>
</dbReference>
<organism evidence="5">
    <name type="scientific">freshwater metagenome</name>
    <dbReference type="NCBI Taxonomy" id="449393"/>
    <lineage>
        <taxon>unclassified sequences</taxon>
        <taxon>metagenomes</taxon>
        <taxon>ecological metagenomes</taxon>
    </lineage>
</organism>
<evidence type="ECO:0000259" key="4">
    <source>
        <dbReference type="PROSITE" id="PS50893"/>
    </source>
</evidence>
<dbReference type="InterPro" id="IPR005895">
    <property type="entry name" value="ABC_transptr_haem_export_CcmA"/>
</dbReference>
<dbReference type="NCBIfam" id="TIGR01189">
    <property type="entry name" value="ccmA"/>
    <property type="match status" value="1"/>
</dbReference>
<feature type="domain" description="ABC transporter" evidence="4">
    <location>
        <begin position="5"/>
        <end position="226"/>
    </location>
</feature>
<accession>A0A6J7AIM8</accession>
<dbReference type="InterPro" id="IPR027417">
    <property type="entry name" value="P-loop_NTPase"/>
</dbReference>
<sequence>MAPAIHLRSAVVVVGRFPVLAGVDLDLDEGSVSAVLGANGAGKTSLLRLLAGLVPVEGGQATILGHDLGTERQALRHHVGLLGHDAGMYEELFPKENLVFALRAARLDPTRAEPALERVGIQGRLARTPMGQLSAGQQRRVGLALLLARRPQVWLLDEPHAALDSEARTLLGELVEEAAVGGAIVVATSHEPNLVLPMADRVITMAGGVVIDNQPGLRKPPGASHVA</sequence>
<dbReference type="GO" id="GO:0017004">
    <property type="term" value="P:cytochrome complex assembly"/>
    <property type="evidence" value="ECO:0007669"/>
    <property type="project" value="UniProtKB-KW"/>
</dbReference>
<dbReference type="InterPro" id="IPR003439">
    <property type="entry name" value="ABC_transporter-like_ATP-bd"/>
</dbReference>
<dbReference type="CDD" id="cd03230">
    <property type="entry name" value="ABC_DR_subfamily_A"/>
    <property type="match status" value="1"/>
</dbReference>
<dbReference type="InterPro" id="IPR017871">
    <property type="entry name" value="ABC_transporter-like_CS"/>
</dbReference>